<dbReference type="AlphaFoldDB" id="A0AB37YW56"/>
<accession>A0AB37YW56</accession>
<evidence type="ECO:0000256" key="1">
    <source>
        <dbReference type="SAM" id="SignalP"/>
    </source>
</evidence>
<proteinExistence type="predicted"/>
<dbReference type="PROSITE" id="PS51257">
    <property type="entry name" value="PROKAR_LIPOPROTEIN"/>
    <property type="match status" value="1"/>
</dbReference>
<evidence type="ECO:0000313" key="2">
    <source>
        <dbReference type="EMBL" id="SCC49031.1"/>
    </source>
</evidence>
<evidence type="ECO:0008006" key="4">
    <source>
        <dbReference type="Google" id="ProtNLM"/>
    </source>
</evidence>
<feature type="chain" id="PRO_5044210426" description="Aliphatic sulfonates ABC transporter substrate-binding protein" evidence="1">
    <location>
        <begin position="21"/>
        <end position="73"/>
    </location>
</feature>
<evidence type="ECO:0000313" key="3">
    <source>
        <dbReference type="Proteomes" id="UP000195728"/>
    </source>
</evidence>
<feature type="signal peptide" evidence="1">
    <location>
        <begin position="1"/>
        <end position="20"/>
    </location>
</feature>
<dbReference type="Gene3D" id="3.40.190.10">
    <property type="entry name" value="Periplasmic binding protein-like II"/>
    <property type="match status" value="1"/>
</dbReference>
<protein>
    <recommendedName>
        <fullName evidence="4">Aliphatic sulfonates ABC transporter substrate-binding protein</fullName>
    </recommendedName>
</protein>
<organism evidence="2 3">
    <name type="scientific">Bacillus wiedmannii</name>
    <dbReference type="NCBI Taxonomy" id="1890302"/>
    <lineage>
        <taxon>Bacteria</taxon>
        <taxon>Bacillati</taxon>
        <taxon>Bacillota</taxon>
        <taxon>Bacilli</taxon>
        <taxon>Bacillales</taxon>
        <taxon>Bacillaceae</taxon>
        <taxon>Bacillus</taxon>
        <taxon>Bacillus cereus group</taxon>
    </lineage>
</organism>
<keyword evidence="1" id="KW-0732">Signal</keyword>
<sequence length="73" mass="8254">MYKKIKVLSFAVAISLFLFGCEKSTASSKKEDVTVQIGIQQGLSPLLLAQKKGWFEEELKKEGVKVKWTEFQS</sequence>
<reference evidence="2 3" key="1">
    <citation type="submission" date="2016-08" db="EMBL/GenBank/DDBJ databases">
        <authorList>
            <person name="Loux V."/>
            <person name="Rue O."/>
        </authorList>
    </citation>
    <scope>NUCLEOTIDE SEQUENCE [LARGE SCALE GENOMIC DNA]</scope>
    <source>
        <strain evidence="2 3">WSBC_10311</strain>
    </source>
</reference>
<gene>
    <name evidence="2" type="ORF">BC10311_03766</name>
</gene>
<comment type="caution">
    <text evidence="2">The sequence shown here is derived from an EMBL/GenBank/DDBJ whole genome shotgun (WGS) entry which is preliminary data.</text>
</comment>
<name>A0AB37YW56_9BACI</name>
<dbReference type="EMBL" id="FMBG01000016">
    <property type="protein sequence ID" value="SCC49031.1"/>
    <property type="molecule type" value="Genomic_DNA"/>
</dbReference>
<dbReference type="Proteomes" id="UP000195728">
    <property type="component" value="Unassembled WGS sequence"/>
</dbReference>